<dbReference type="Pfam" id="PF25231">
    <property type="entry name" value="DUF7847"/>
    <property type="match status" value="1"/>
</dbReference>
<evidence type="ECO:0000256" key="1">
    <source>
        <dbReference type="SAM" id="MobiDB-lite"/>
    </source>
</evidence>
<feature type="transmembrane region" description="Helical" evidence="2">
    <location>
        <begin position="74"/>
        <end position="101"/>
    </location>
</feature>
<keyword evidence="2" id="KW-0472">Membrane</keyword>
<feature type="transmembrane region" description="Helical" evidence="2">
    <location>
        <begin position="179"/>
        <end position="212"/>
    </location>
</feature>
<evidence type="ECO:0000313" key="4">
    <source>
        <dbReference type="EMBL" id="MCS0637309.1"/>
    </source>
</evidence>
<proteinExistence type="predicted"/>
<accession>A0ABT2CL70</accession>
<feature type="transmembrane region" description="Helical" evidence="2">
    <location>
        <begin position="319"/>
        <end position="352"/>
    </location>
</feature>
<dbReference type="EMBL" id="JANUGQ010000013">
    <property type="protein sequence ID" value="MCS0637309.1"/>
    <property type="molecule type" value="Genomic_DNA"/>
</dbReference>
<comment type="caution">
    <text evidence="4">The sequence shown here is derived from an EMBL/GenBank/DDBJ whole genome shotgun (WGS) entry which is preliminary data.</text>
</comment>
<keyword evidence="2" id="KW-0812">Transmembrane</keyword>
<name>A0ABT2CL70_9ACTN</name>
<feature type="transmembrane region" description="Helical" evidence="2">
    <location>
        <begin position="274"/>
        <end position="299"/>
    </location>
</feature>
<feature type="compositionally biased region" description="Pro residues" evidence="1">
    <location>
        <begin position="16"/>
        <end position="30"/>
    </location>
</feature>
<organism evidence="4 5">
    <name type="scientific">Streptomyces pyxinae</name>
    <dbReference type="NCBI Taxonomy" id="2970734"/>
    <lineage>
        <taxon>Bacteria</taxon>
        <taxon>Bacillati</taxon>
        <taxon>Actinomycetota</taxon>
        <taxon>Actinomycetes</taxon>
        <taxon>Kitasatosporales</taxon>
        <taxon>Streptomycetaceae</taxon>
        <taxon>Streptomyces</taxon>
    </lineage>
</organism>
<dbReference type="InterPro" id="IPR057169">
    <property type="entry name" value="DUF7847"/>
</dbReference>
<keyword evidence="5" id="KW-1185">Reference proteome</keyword>
<reference evidence="4" key="1">
    <citation type="submission" date="2022-08" db="EMBL/GenBank/DDBJ databases">
        <authorList>
            <person name="Somphong A."/>
            <person name="Phongsopitanun W."/>
        </authorList>
    </citation>
    <scope>NUCLEOTIDE SEQUENCE</scope>
    <source>
        <strain evidence="4">LP05-1</strain>
    </source>
</reference>
<feature type="transmembrane region" description="Helical" evidence="2">
    <location>
        <begin position="121"/>
        <end position="146"/>
    </location>
</feature>
<evidence type="ECO:0000313" key="5">
    <source>
        <dbReference type="Proteomes" id="UP001431313"/>
    </source>
</evidence>
<evidence type="ECO:0000256" key="2">
    <source>
        <dbReference type="SAM" id="Phobius"/>
    </source>
</evidence>
<feature type="domain" description="DUF7847" evidence="3">
    <location>
        <begin position="100"/>
        <end position="329"/>
    </location>
</feature>
<dbReference type="Proteomes" id="UP001431313">
    <property type="component" value="Unassembled WGS sequence"/>
</dbReference>
<gene>
    <name evidence="4" type="ORF">NX801_16885</name>
</gene>
<evidence type="ECO:0000259" key="3">
    <source>
        <dbReference type="Pfam" id="PF25231"/>
    </source>
</evidence>
<feature type="transmembrane region" description="Helical" evidence="2">
    <location>
        <begin position="218"/>
        <end position="243"/>
    </location>
</feature>
<feature type="region of interest" description="Disordered" evidence="1">
    <location>
        <begin position="1"/>
        <end position="36"/>
    </location>
</feature>
<protein>
    <recommendedName>
        <fullName evidence="3">DUF7847 domain-containing protein</fullName>
    </recommendedName>
</protein>
<dbReference type="RefSeq" id="WP_258788561.1">
    <property type="nucleotide sequence ID" value="NZ_JANUGQ010000013.1"/>
</dbReference>
<sequence>MSDPQGPGIPPGYGHPAPPPPPGAPGPSYPAAPGWGPGPGWSAPRPGVIPLAPLGLGDIFNGAFTTLGRHWRQLFGLALAAYAVAALAVVAVAGLAYLAVAGDIDRLVHWSHDRAPGVDEFLPPLIALVVVYLFGSLVLLIANAVVQAGCPAVLQDAVLGRPTTIGTVWRRVRRRLTSVLGAVLLTGLIVFVPVVLIIGTFTATLLITVITFHDGDATAAFAVLGLAVLALLVAGPLATWLWVKYSFAPAVAVFERSSALTAMSRSSRLVKGSWWRVFGISMLGYLAASVAAYLLQLPFSLAGGLFNQAPQQGADAPEVVAFVVIALVFGLGGQLLGQLLTSAFPQLVISLLYVDQRIRRENLAPTLMAAAAPAAPPAPQPPAPTGT</sequence>
<keyword evidence="2" id="KW-1133">Transmembrane helix</keyword>